<keyword evidence="3" id="KW-1185">Reference proteome</keyword>
<sequence length="123" mass="13905">MAAASSQGDNVPVTRTFLESLFGTLRDDFATLKQDITVDMKDIQLNIGDLGLWVDSLEQTTNSQAEELEEYHRKLLELQEKNVEHQYQLEDLANGSQCSNICIRGVPLQAASENLEDYVIRLF</sequence>
<organism evidence="2 3">
    <name type="scientific">Pleurodeles waltl</name>
    <name type="common">Iberian ribbed newt</name>
    <dbReference type="NCBI Taxonomy" id="8319"/>
    <lineage>
        <taxon>Eukaryota</taxon>
        <taxon>Metazoa</taxon>
        <taxon>Chordata</taxon>
        <taxon>Craniata</taxon>
        <taxon>Vertebrata</taxon>
        <taxon>Euteleostomi</taxon>
        <taxon>Amphibia</taxon>
        <taxon>Batrachia</taxon>
        <taxon>Caudata</taxon>
        <taxon>Salamandroidea</taxon>
        <taxon>Salamandridae</taxon>
        <taxon>Pleurodelinae</taxon>
        <taxon>Pleurodeles</taxon>
    </lineage>
</organism>
<dbReference type="AlphaFoldDB" id="A0AAV7NYQ8"/>
<accession>A0AAV7NYQ8</accession>
<name>A0AAV7NYQ8_PLEWA</name>
<dbReference type="EMBL" id="JANPWB010000012">
    <property type="protein sequence ID" value="KAJ1118025.1"/>
    <property type="molecule type" value="Genomic_DNA"/>
</dbReference>
<feature type="coiled-coil region" evidence="1">
    <location>
        <begin position="54"/>
        <end position="88"/>
    </location>
</feature>
<evidence type="ECO:0000313" key="3">
    <source>
        <dbReference type="Proteomes" id="UP001066276"/>
    </source>
</evidence>
<reference evidence="2" key="1">
    <citation type="journal article" date="2022" name="bioRxiv">
        <title>Sequencing and chromosome-scale assembly of the giantPleurodeles waltlgenome.</title>
        <authorList>
            <person name="Brown T."/>
            <person name="Elewa A."/>
            <person name="Iarovenko S."/>
            <person name="Subramanian E."/>
            <person name="Araus A.J."/>
            <person name="Petzold A."/>
            <person name="Susuki M."/>
            <person name="Suzuki K.-i.T."/>
            <person name="Hayashi T."/>
            <person name="Toyoda A."/>
            <person name="Oliveira C."/>
            <person name="Osipova E."/>
            <person name="Leigh N.D."/>
            <person name="Simon A."/>
            <person name="Yun M.H."/>
        </authorList>
    </citation>
    <scope>NUCLEOTIDE SEQUENCE</scope>
    <source>
        <strain evidence="2">20211129_DDA</strain>
        <tissue evidence="2">Liver</tissue>
    </source>
</reference>
<keyword evidence="1" id="KW-0175">Coiled coil</keyword>
<evidence type="ECO:0000313" key="2">
    <source>
        <dbReference type="EMBL" id="KAJ1118025.1"/>
    </source>
</evidence>
<dbReference type="Proteomes" id="UP001066276">
    <property type="component" value="Chromosome 8"/>
</dbReference>
<gene>
    <name evidence="2" type="ORF">NDU88_006220</name>
</gene>
<comment type="caution">
    <text evidence="2">The sequence shown here is derived from an EMBL/GenBank/DDBJ whole genome shotgun (WGS) entry which is preliminary data.</text>
</comment>
<proteinExistence type="predicted"/>
<protein>
    <submittedName>
        <fullName evidence="2">Uncharacterized protein</fullName>
    </submittedName>
</protein>
<evidence type="ECO:0000256" key="1">
    <source>
        <dbReference type="SAM" id="Coils"/>
    </source>
</evidence>